<name>A0A7L5DZK1_9SPHI</name>
<keyword evidence="5" id="KW-0949">S-adenosyl-L-methionine</keyword>
<gene>
    <name evidence="7" type="ORF">HH214_11925</name>
</gene>
<dbReference type="InterPro" id="IPR026024">
    <property type="entry name" value="Chemotaxis_MeTrfase_CheR"/>
</dbReference>
<dbReference type="AlphaFoldDB" id="A0A7L5DZK1"/>
<dbReference type="Gene3D" id="1.10.155.10">
    <property type="entry name" value="Chemotaxis receptor methyltransferase CheR, N-terminal domain"/>
    <property type="match status" value="1"/>
</dbReference>
<dbReference type="PROSITE" id="PS50123">
    <property type="entry name" value="CHER"/>
    <property type="match status" value="1"/>
</dbReference>
<dbReference type="SUPFAM" id="SSF53335">
    <property type="entry name" value="S-adenosyl-L-methionine-dependent methyltransferases"/>
    <property type="match status" value="1"/>
</dbReference>
<keyword evidence="4" id="KW-0808">Transferase</keyword>
<comment type="catalytic activity">
    <reaction evidence="1">
        <text>L-glutamyl-[protein] + S-adenosyl-L-methionine = [protein]-L-glutamate 5-O-methyl ester + S-adenosyl-L-homocysteine</text>
        <dbReference type="Rhea" id="RHEA:24452"/>
        <dbReference type="Rhea" id="RHEA-COMP:10208"/>
        <dbReference type="Rhea" id="RHEA-COMP:10311"/>
        <dbReference type="ChEBI" id="CHEBI:29973"/>
        <dbReference type="ChEBI" id="CHEBI:57856"/>
        <dbReference type="ChEBI" id="CHEBI:59789"/>
        <dbReference type="ChEBI" id="CHEBI:82795"/>
        <dbReference type="EC" id="2.1.1.80"/>
    </reaction>
</comment>
<evidence type="ECO:0000256" key="2">
    <source>
        <dbReference type="ARBA" id="ARBA00012534"/>
    </source>
</evidence>
<feature type="domain" description="CheR-type methyltransferase" evidence="6">
    <location>
        <begin position="5"/>
        <end position="281"/>
    </location>
</feature>
<dbReference type="InterPro" id="IPR022642">
    <property type="entry name" value="CheR_C"/>
</dbReference>
<reference evidence="7 8" key="1">
    <citation type="submission" date="2020-04" db="EMBL/GenBank/DDBJ databases">
        <title>Genome sequencing of novel species.</title>
        <authorList>
            <person name="Heo J."/>
            <person name="Kim S.-J."/>
            <person name="Kim J.-S."/>
            <person name="Hong S.-B."/>
            <person name="Kwon S.-W."/>
        </authorList>
    </citation>
    <scope>NUCLEOTIDE SEQUENCE [LARGE SCALE GENOMIC DNA]</scope>
    <source>
        <strain evidence="7 8">F39-2</strain>
    </source>
</reference>
<dbReference type="Pfam" id="PF01739">
    <property type="entry name" value="CheR"/>
    <property type="match status" value="1"/>
</dbReference>
<evidence type="ECO:0000256" key="3">
    <source>
        <dbReference type="ARBA" id="ARBA00022603"/>
    </source>
</evidence>
<evidence type="ECO:0000313" key="7">
    <source>
        <dbReference type="EMBL" id="QJD96532.1"/>
    </source>
</evidence>
<dbReference type="Pfam" id="PF03705">
    <property type="entry name" value="CheR_N"/>
    <property type="match status" value="1"/>
</dbReference>
<evidence type="ECO:0000259" key="6">
    <source>
        <dbReference type="PROSITE" id="PS50123"/>
    </source>
</evidence>
<dbReference type="EC" id="2.1.1.80" evidence="2"/>
<protein>
    <recommendedName>
        <fullName evidence="2">protein-glutamate O-methyltransferase</fullName>
        <ecNumber evidence="2">2.1.1.80</ecNumber>
    </recommendedName>
</protein>
<dbReference type="GO" id="GO:0008983">
    <property type="term" value="F:protein-glutamate O-methyltransferase activity"/>
    <property type="evidence" value="ECO:0007669"/>
    <property type="project" value="UniProtKB-EC"/>
</dbReference>
<organism evidence="7 8">
    <name type="scientific">Mucilaginibacter robiniae</name>
    <dbReference type="NCBI Taxonomy" id="2728022"/>
    <lineage>
        <taxon>Bacteria</taxon>
        <taxon>Pseudomonadati</taxon>
        <taxon>Bacteroidota</taxon>
        <taxon>Sphingobacteriia</taxon>
        <taxon>Sphingobacteriales</taxon>
        <taxon>Sphingobacteriaceae</taxon>
        <taxon>Mucilaginibacter</taxon>
    </lineage>
</organism>
<dbReference type="PANTHER" id="PTHR24422">
    <property type="entry name" value="CHEMOTAXIS PROTEIN METHYLTRANSFERASE"/>
    <property type="match status" value="1"/>
</dbReference>
<dbReference type="SUPFAM" id="SSF47757">
    <property type="entry name" value="Chemotaxis receptor methyltransferase CheR, N-terminal domain"/>
    <property type="match status" value="1"/>
</dbReference>
<dbReference type="KEGG" id="mrob:HH214_11925"/>
<keyword evidence="8" id="KW-1185">Reference proteome</keyword>
<evidence type="ECO:0000256" key="4">
    <source>
        <dbReference type="ARBA" id="ARBA00022679"/>
    </source>
</evidence>
<dbReference type="InterPro" id="IPR029063">
    <property type="entry name" value="SAM-dependent_MTases_sf"/>
</dbReference>
<dbReference type="InterPro" id="IPR050903">
    <property type="entry name" value="Bact_Chemotaxis_MeTrfase"/>
</dbReference>
<dbReference type="RefSeq" id="WP_169607944.1">
    <property type="nucleotide sequence ID" value="NZ_CP051682.1"/>
</dbReference>
<dbReference type="EMBL" id="CP051682">
    <property type="protein sequence ID" value="QJD96532.1"/>
    <property type="molecule type" value="Genomic_DNA"/>
</dbReference>
<dbReference type="SMART" id="SM00138">
    <property type="entry name" value="MeTrc"/>
    <property type="match status" value="1"/>
</dbReference>
<evidence type="ECO:0000313" key="8">
    <source>
        <dbReference type="Proteomes" id="UP000503278"/>
    </source>
</evidence>
<dbReference type="PRINTS" id="PR00996">
    <property type="entry name" value="CHERMTFRASE"/>
</dbReference>
<proteinExistence type="predicted"/>
<dbReference type="InterPro" id="IPR000780">
    <property type="entry name" value="CheR_MeTrfase"/>
</dbReference>
<dbReference type="GO" id="GO:0032259">
    <property type="term" value="P:methylation"/>
    <property type="evidence" value="ECO:0007669"/>
    <property type="project" value="UniProtKB-KW"/>
</dbReference>
<dbReference type="PANTHER" id="PTHR24422:SF26">
    <property type="entry name" value="CHEMOTAXIS PROTEIN METHYLTRANSFERASE"/>
    <property type="match status" value="1"/>
</dbReference>
<dbReference type="InterPro" id="IPR036804">
    <property type="entry name" value="CheR_N_sf"/>
</dbReference>
<dbReference type="Proteomes" id="UP000503278">
    <property type="component" value="Chromosome"/>
</dbReference>
<keyword evidence="3" id="KW-0489">Methyltransferase</keyword>
<accession>A0A7L5DZK1</accession>
<evidence type="ECO:0000256" key="5">
    <source>
        <dbReference type="ARBA" id="ARBA00022691"/>
    </source>
</evidence>
<dbReference type="Gene3D" id="3.40.50.150">
    <property type="entry name" value="Vaccinia Virus protein VP39"/>
    <property type="match status" value="1"/>
</dbReference>
<dbReference type="PIRSF" id="PIRSF000410">
    <property type="entry name" value="CheR"/>
    <property type="match status" value="1"/>
</dbReference>
<dbReference type="InterPro" id="IPR022641">
    <property type="entry name" value="CheR_N"/>
</dbReference>
<evidence type="ECO:0000256" key="1">
    <source>
        <dbReference type="ARBA" id="ARBA00001541"/>
    </source>
</evidence>
<sequence>MSFLNMEQRGTMSASDFTRLSNFIYNNYGIKLPLSKKIMLEGRLQKRLKALNMSSFKDYCDYIFSHEGQREEIVTMIDMVTTNKTDFFREAIHFDFLSNQVLPSFESASSRSFKLWSAGCATGEEPYTIAMVLEEFSEKSGKIDYQILGTDISAQALQQGITAVYAEEKVIPIPINLKKKYLLRSKNQVKKTVRIVPQLRRRIEFERLNFINNDFGSLPMFDVIFCRNVLIYFDRKTQEKVIGKLCSRLMTGGILFLGHSESITTMALPLVQIHPTIFKKI</sequence>